<dbReference type="SUPFAM" id="SSF49879">
    <property type="entry name" value="SMAD/FHA domain"/>
    <property type="match status" value="1"/>
</dbReference>
<evidence type="ECO:0000256" key="6">
    <source>
        <dbReference type="SAM" id="Phobius"/>
    </source>
</evidence>
<dbReference type="InterPro" id="IPR000253">
    <property type="entry name" value="FHA_dom"/>
</dbReference>
<dbReference type="GO" id="GO:0003677">
    <property type="term" value="F:DNA binding"/>
    <property type="evidence" value="ECO:0007669"/>
    <property type="project" value="InterPro"/>
</dbReference>
<keyword evidence="2 4" id="KW-0547">Nucleotide-binding</keyword>
<feature type="domain" description="FtsK" evidence="8">
    <location>
        <begin position="422"/>
        <end position="607"/>
    </location>
</feature>
<feature type="region of interest" description="Disordered" evidence="5">
    <location>
        <begin position="1"/>
        <end position="25"/>
    </location>
</feature>
<keyword evidence="6" id="KW-0812">Transmembrane</keyword>
<dbReference type="InterPro" id="IPR027417">
    <property type="entry name" value="P-loop_NTPase"/>
</dbReference>
<dbReference type="Pfam" id="PF01580">
    <property type="entry name" value="FtsK_SpoIIIE"/>
    <property type="match status" value="2"/>
</dbReference>
<keyword evidence="1" id="KW-0597">Phosphoprotein</keyword>
<feature type="transmembrane region" description="Helical" evidence="6">
    <location>
        <begin position="156"/>
        <end position="176"/>
    </location>
</feature>
<accession>A0A1H0F533</accession>
<protein>
    <submittedName>
        <fullName evidence="9">DNA segregation ATPase FtsK/SpoIIIE, S-DNA-T family</fullName>
    </submittedName>
</protein>
<dbReference type="CDD" id="cd01127">
    <property type="entry name" value="TrwB_TraG_TraD_VirD4"/>
    <property type="match status" value="1"/>
</dbReference>
<dbReference type="STRING" id="332524.SAMN04487766_1108"/>
<keyword evidence="6" id="KW-1133">Transmembrane helix</keyword>
<dbReference type="InterPro" id="IPR002543">
    <property type="entry name" value="FtsK_dom"/>
</dbReference>
<dbReference type="InterPro" id="IPR050206">
    <property type="entry name" value="FtsK/SpoIIIE/SftA"/>
</dbReference>
<dbReference type="SUPFAM" id="SSF52540">
    <property type="entry name" value="P-loop containing nucleoside triphosphate hydrolases"/>
    <property type="match status" value="2"/>
</dbReference>
<evidence type="ECO:0000256" key="5">
    <source>
        <dbReference type="SAM" id="MobiDB-lite"/>
    </source>
</evidence>
<dbReference type="RefSeq" id="WP_143013771.1">
    <property type="nucleotide sequence ID" value="NZ_FNIM01000022.1"/>
</dbReference>
<gene>
    <name evidence="9" type="ORF">SAMN05216355_12224</name>
</gene>
<feature type="binding site" evidence="4">
    <location>
        <begin position="440"/>
        <end position="447"/>
    </location>
    <ligand>
        <name>ATP</name>
        <dbReference type="ChEBI" id="CHEBI:30616"/>
    </ligand>
</feature>
<dbReference type="EMBL" id="FNIM01000022">
    <property type="protein sequence ID" value="SDN89764.1"/>
    <property type="molecule type" value="Genomic_DNA"/>
</dbReference>
<dbReference type="AlphaFoldDB" id="A0A1H0F533"/>
<keyword evidence="6" id="KW-0472">Membrane</keyword>
<evidence type="ECO:0000313" key="10">
    <source>
        <dbReference type="Proteomes" id="UP000198541"/>
    </source>
</evidence>
<dbReference type="InterPro" id="IPR008984">
    <property type="entry name" value="SMAD_FHA_dom_sf"/>
</dbReference>
<reference evidence="10" key="1">
    <citation type="submission" date="2016-10" db="EMBL/GenBank/DDBJ databases">
        <authorList>
            <person name="Varghese N."/>
            <person name="Submissions S."/>
        </authorList>
    </citation>
    <scope>NUCLEOTIDE SEQUENCE [LARGE SCALE GENOMIC DNA]</scope>
    <source>
        <strain evidence="10">DSM 27982</strain>
    </source>
</reference>
<sequence>MHSDSLIPPTPARPRRPGRTSAAPVTTDEAALAAAAAHAALSSAWHLAILSGRDEGLVVPLPERGTVGRDGVLTDQAVSRSHLRVRQTHHCVLLSDAGSANGARVRGRWRWHELGPRPLRCRAGTRLRMGETLVELRRRPTDLHPPQPPTPAQSRWMLVGSLLAVVLMATLAVVTARTGNRGALGALAAAPMGVMLMLRVMPMLGRRRGGTRAGTAGWRGRRARTPDPAGMLLAVAVRHAGEPGRTHGRGHADEAEEIRAWTGRRRRRTLLRVAAGDRVALTGPTAVAAVRWWGAQVLARGFGLVRADEAAVHVSWGAEQRRSEVTVTAADAGAPARTARAVSVLPVRGRTPALGHRWWTALLAAAGLPPPEAGAGPGTAPGPPSTVRLEDVCADLDRELLRRRWQEAIPTRLPAVLGVGADGPVSVDLVRDGPHALLAGTTGSGKSELLIAWLLQLTAACPPTALSLILVDYKGGAALGPLAELPHTAGVLTDLDPASTHRALASLEAEVRRRERLLAEHGAKDVSCLHPADAPARLVLVVDEFATLASEHPDVLDALVRVAAQGRSLGIHLILATQRPGGAVSPTIRANTNLRVCLRVLDPADSRDVLGHDGAARIEPHPGRVLVSAGPDARAQVLQAPWCGTERHLEALIGEVAAAVGPTSPWRPWAPPLPARVHRRQARVLAGAQEAVTAPVPEGAPERHRPDPAGAGCTLLLTDLPEQQRLGTWEWLPSDPLLIMGAPGCGRSTTVYSAAVGALVSGVTVHVCAQRRTLPARLAGVAGVGTVVGGDDPRRLARLWSLAAAGSLRGDLLAIDDVDVMLAAVDEALGPGEGQALLESLVRAAASTGTGVLLAAPFTVANARWTAPLRRRLILGATQPAQASLAGLPRGVVTGRGPGRGVLLDGAEATACQVVLPEPHECGAAGPGLRRLEEIPRRAQPAPGVWAVGGDRAAPVPLPDGPVLVLGPPGSGRSNAVAALARCSRTPHDGDGTSAPVVVDDLDLSDSATQARVEAALGQGRRVIASATTERAAGTYRGPLAVMRERGAVLVLWPGLGPAAQAAGRQLRGSIDPRGLTAPGRGVLVWRGSLTPLQVVAETGTCTDDHQPTSG</sequence>
<dbReference type="Gene3D" id="2.60.200.20">
    <property type="match status" value="1"/>
</dbReference>
<evidence type="ECO:0000259" key="7">
    <source>
        <dbReference type="PROSITE" id="PS50006"/>
    </source>
</evidence>
<dbReference type="SMART" id="SM00382">
    <property type="entry name" value="AAA"/>
    <property type="match status" value="3"/>
</dbReference>
<dbReference type="PROSITE" id="PS50006">
    <property type="entry name" value="FHA_DOMAIN"/>
    <property type="match status" value="1"/>
</dbReference>
<proteinExistence type="predicted"/>
<evidence type="ECO:0000259" key="8">
    <source>
        <dbReference type="PROSITE" id="PS50901"/>
    </source>
</evidence>
<keyword evidence="3 4" id="KW-0067">ATP-binding</keyword>
<evidence type="ECO:0000256" key="4">
    <source>
        <dbReference type="PROSITE-ProRule" id="PRU00289"/>
    </source>
</evidence>
<feature type="domain" description="FHA" evidence="7">
    <location>
        <begin position="49"/>
        <end position="110"/>
    </location>
</feature>
<evidence type="ECO:0000256" key="1">
    <source>
        <dbReference type="ARBA" id="ARBA00022553"/>
    </source>
</evidence>
<dbReference type="CDD" id="cd00060">
    <property type="entry name" value="FHA"/>
    <property type="match status" value="1"/>
</dbReference>
<evidence type="ECO:0000256" key="2">
    <source>
        <dbReference type="ARBA" id="ARBA00022741"/>
    </source>
</evidence>
<evidence type="ECO:0000256" key="3">
    <source>
        <dbReference type="ARBA" id="ARBA00022840"/>
    </source>
</evidence>
<dbReference type="GO" id="GO:0005524">
    <property type="term" value="F:ATP binding"/>
    <property type="evidence" value="ECO:0007669"/>
    <property type="project" value="UniProtKB-UniRule"/>
</dbReference>
<dbReference type="PANTHER" id="PTHR22683:SF1">
    <property type="entry name" value="TYPE VII SECRETION SYSTEM PROTEIN ESSC"/>
    <property type="match status" value="1"/>
</dbReference>
<evidence type="ECO:0000313" key="9">
    <source>
        <dbReference type="EMBL" id="SDN89764.1"/>
    </source>
</evidence>
<name>A0A1H0F533_9ACTO</name>
<dbReference type="Gene3D" id="3.40.50.300">
    <property type="entry name" value="P-loop containing nucleotide triphosphate hydrolases"/>
    <property type="match status" value="2"/>
</dbReference>
<dbReference type="Proteomes" id="UP000198541">
    <property type="component" value="Unassembled WGS sequence"/>
</dbReference>
<organism evidence="9 10">
    <name type="scientific">Actinomyces ruminicola</name>
    <dbReference type="NCBI Taxonomy" id="332524"/>
    <lineage>
        <taxon>Bacteria</taxon>
        <taxon>Bacillati</taxon>
        <taxon>Actinomycetota</taxon>
        <taxon>Actinomycetes</taxon>
        <taxon>Actinomycetales</taxon>
        <taxon>Actinomycetaceae</taxon>
        <taxon>Actinomyces</taxon>
    </lineage>
</organism>
<dbReference type="PROSITE" id="PS50901">
    <property type="entry name" value="FTSK"/>
    <property type="match status" value="1"/>
</dbReference>
<dbReference type="InterPro" id="IPR003593">
    <property type="entry name" value="AAA+_ATPase"/>
</dbReference>
<keyword evidence="10" id="KW-1185">Reference proteome</keyword>
<dbReference type="PANTHER" id="PTHR22683">
    <property type="entry name" value="SPORULATION PROTEIN RELATED"/>
    <property type="match status" value="1"/>
</dbReference>
<feature type="transmembrane region" description="Helical" evidence="6">
    <location>
        <begin position="182"/>
        <end position="201"/>
    </location>
</feature>